<dbReference type="OrthoDB" id="66144at2759"/>
<accession>A0A812KKD6</accession>
<dbReference type="Pfam" id="PF13649">
    <property type="entry name" value="Methyltransf_25"/>
    <property type="match status" value="1"/>
</dbReference>
<name>A0A812KKD6_9DINO</name>
<feature type="non-terminal residue" evidence="6">
    <location>
        <position position="1"/>
    </location>
</feature>
<dbReference type="CDD" id="cd02440">
    <property type="entry name" value="AdoMet_MTases"/>
    <property type="match status" value="1"/>
</dbReference>
<keyword evidence="2" id="KW-0489">Methyltransferase</keyword>
<sequence length="400" mass="44393">MVDACEDEQTALLRKYVLSRLEDLQQFADSEDSAFGPLSVSPFVPCAAGRIPYVLQAARLGPEDVLWDLGCGDGVVLIEAARRCGCRCVGLDIDGPCITAARQRAREANVEERCTFLRCDLLQLPQGTLGGLSAEQEFQSLPAATCALVFLTAHGLVRLSRWLHEEWREGSSRQLRLVTCVESLDSAVDFNEPDALFADPNELDWPVCRDLERWGVFVVPPFGQDIATWSSGIPPLRLTRMEAEATQAAVLPMLLTEEQVHHLDTLGSKLLMQDSADAGDEGEVDIFAHSEVSFHKAAEAALHRLGQHRVLYLHSEEVTAQLSNDERAFLQLLEETITARMRHQPRFFVSDRLGEANCTQVLCTAGGCWGDVLSPFEAWYHEYGDGGSVMDPEHRESRQQ</sequence>
<dbReference type="PANTHER" id="PTHR13610:SF11">
    <property type="entry name" value="METHYLTRANSFERASE DOMAIN-CONTAINING PROTEIN"/>
    <property type="match status" value="1"/>
</dbReference>
<dbReference type="GO" id="GO:0005739">
    <property type="term" value="C:mitochondrion"/>
    <property type="evidence" value="ECO:0007669"/>
    <property type="project" value="TreeGrafter"/>
</dbReference>
<proteinExistence type="inferred from homology"/>
<dbReference type="SUPFAM" id="SSF53335">
    <property type="entry name" value="S-adenosyl-L-methionine-dependent methyltransferases"/>
    <property type="match status" value="1"/>
</dbReference>
<dbReference type="InterPro" id="IPR029063">
    <property type="entry name" value="SAM-dependent_MTases_sf"/>
</dbReference>
<comment type="similarity">
    <text evidence="1">Belongs to the ANT/ATPSC lysine N-methyltransferase family.</text>
</comment>
<dbReference type="PANTHER" id="PTHR13610">
    <property type="entry name" value="METHYLTRANSFERASE DOMAIN-CONTAINING PROTEIN"/>
    <property type="match status" value="1"/>
</dbReference>
<evidence type="ECO:0000256" key="3">
    <source>
        <dbReference type="ARBA" id="ARBA00022679"/>
    </source>
</evidence>
<gene>
    <name evidence="6" type="primary">Nefh</name>
    <name evidence="6" type="ORF">SNEC2469_LOCUS3639</name>
</gene>
<evidence type="ECO:0000256" key="2">
    <source>
        <dbReference type="ARBA" id="ARBA00022603"/>
    </source>
</evidence>
<organism evidence="6 7">
    <name type="scientific">Symbiodinium necroappetens</name>
    <dbReference type="NCBI Taxonomy" id="1628268"/>
    <lineage>
        <taxon>Eukaryota</taxon>
        <taxon>Sar</taxon>
        <taxon>Alveolata</taxon>
        <taxon>Dinophyceae</taxon>
        <taxon>Suessiales</taxon>
        <taxon>Symbiodiniaceae</taxon>
        <taxon>Symbiodinium</taxon>
    </lineage>
</organism>
<evidence type="ECO:0000313" key="6">
    <source>
        <dbReference type="EMBL" id="CAE7231908.1"/>
    </source>
</evidence>
<dbReference type="GO" id="GO:1905706">
    <property type="term" value="P:regulation of mitochondrial ATP synthesis coupled proton transport"/>
    <property type="evidence" value="ECO:0007669"/>
    <property type="project" value="TreeGrafter"/>
</dbReference>
<dbReference type="EMBL" id="CAJNJA010008026">
    <property type="protein sequence ID" value="CAE7231908.1"/>
    <property type="molecule type" value="Genomic_DNA"/>
</dbReference>
<dbReference type="Proteomes" id="UP000601435">
    <property type="component" value="Unassembled WGS sequence"/>
</dbReference>
<keyword evidence="3" id="KW-0808">Transferase</keyword>
<comment type="caution">
    <text evidence="6">The sequence shown here is derived from an EMBL/GenBank/DDBJ whole genome shotgun (WGS) entry which is preliminary data.</text>
</comment>
<dbReference type="InterPro" id="IPR041698">
    <property type="entry name" value="Methyltransf_25"/>
</dbReference>
<dbReference type="Gene3D" id="3.40.50.150">
    <property type="entry name" value="Vaccinia Virus protein VP39"/>
    <property type="match status" value="1"/>
</dbReference>
<dbReference type="InterPro" id="IPR026170">
    <property type="entry name" value="FAM173A/B"/>
</dbReference>
<dbReference type="GO" id="GO:0032259">
    <property type="term" value="P:methylation"/>
    <property type="evidence" value="ECO:0007669"/>
    <property type="project" value="UniProtKB-KW"/>
</dbReference>
<keyword evidence="7" id="KW-1185">Reference proteome</keyword>
<protein>
    <submittedName>
        <fullName evidence="6">Nefh protein</fullName>
    </submittedName>
</protein>
<reference evidence="6" key="1">
    <citation type="submission" date="2021-02" db="EMBL/GenBank/DDBJ databases">
        <authorList>
            <person name="Dougan E. K."/>
            <person name="Rhodes N."/>
            <person name="Thang M."/>
            <person name="Chan C."/>
        </authorList>
    </citation>
    <scope>NUCLEOTIDE SEQUENCE</scope>
</reference>
<evidence type="ECO:0000313" key="7">
    <source>
        <dbReference type="Proteomes" id="UP000601435"/>
    </source>
</evidence>
<evidence type="ECO:0000259" key="5">
    <source>
        <dbReference type="Pfam" id="PF13649"/>
    </source>
</evidence>
<dbReference type="AlphaFoldDB" id="A0A812KKD6"/>
<feature type="domain" description="Methyltransferase" evidence="5">
    <location>
        <begin position="68"/>
        <end position="126"/>
    </location>
</feature>
<evidence type="ECO:0000256" key="1">
    <source>
        <dbReference type="ARBA" id="ARBA00010633"/>
    </source>
</evidence>
<dbReference type="GO" id="GO:0016279">
    <property type="term" value="F:protein-lysine N-methyltransferase activity"/>
    <property type="evidence" value="ECO:0007669"/>
    <property type="project" value="InterPro"/>
</dbReference>
<keyword evidence="4" id="KW-0949">S-adenosyl-L-methionine</keyword>
<evidence type="ECO:0000256" key="4">
    <source>
        <dbReference type="ARBA" id="ARBA00022691"/>
    </source>
</evidence>